<sequence>MQLSYFMVIVTFTHLSCEVQSELSPDIFRKMAYLPQDCNDNLKKQLVQRCGESPFQTQLVDVSECNYKCGEQHNNGQTKGRSSQEFKLKDGIPCGQDKVCIDGFCIDTCKMPFV</sequence>
<evidence type="ECO:0000256" key="6">
    <source>
        <dbReference type="SAM" id="SignalP"/>
    </source>
</evidence>
<name>A0A0K8RCY3_IXORI</name>
<evidence type="ECO:0000313" key="7">
    <source>
        <dbReference type="EMBL" id="JAA68693.1"/>
    </source>
</evidence>
<comment type="similarity">
    <text evidence="5">Belongs to the salp15 family.</text>
</comment>
<accession>A0A0K8RCY3</accession>
<dbReference type="AlphaFoldDB" id="A0A0K8RCY3"/>
<evidence type="ECO:0000256" key="3">
    <source>
        <dbReference type="ARBA" id="ARBA00022729"/>
    </source>
</evidence>
<keyword evidence="2" id="KW-0964">Secreted</keyword>
<dbReference type="InterPro" id="IPR021971">
    <property type="entry name" value="Salp15"/>
</dbReference>
<reference evidence="7" key="1">
    <citation type="submission" date="2012-12" db="EMBL/GenBank/DDBJ databases">
        <title>Identification and characterization of a phenylalanine ammonia-lyase gene family in Isatis indigotica Fort.</title>
        <authorList>
            <person name="Liu Q."/>
            <person name="Chen J."/>
            <person name="Zhou X."/>
            <person name="Di P."/>
            <person name="Xiao Y."/>
            <person name="Xuan H."/>
            <person name="Zhang L."/>
            <person name="Chen W."/>
        </authorList>
    </citation>
    <scope>NUCLEOTIDE SEQUENCE</scope>
    <source>
        <tissue evidence="7">Salivary gland</tissue>
    </source>
</reference>
<protein>
    <submittedName>
        <fullName evidence="7">Putative ixostatin</fullName>
    </submittedName>
</protein>
<dbReference type="GO" id="GO:0005576">
    <property type="term" value="C:extracellular region"/>
    <property type="evidence" value="ECO:0007669"/>
    <property type="project" value="UniProtKB-SubCell"/>
</dbReference>
<dbReference type="Pfam" id="PF12115">
    <property type="entry name" value="Salp15"/>
    <property type="match status" value="1"/>
</dbReference>
<feature type="chain" id="PRO_5005517412" evidence="6">
    <location>
        <begin position="22"/>
        <end position="114"/>
    </location>
</feature>
<keyword evidence="3 6" id="KW-0732">Signal</keyword>
<proteinExistence type="evidence at transcript level"/>
<evidence type="ECO:0000256" key="4">
    <source>
        <dbReference type="ARBA" id="ARBA00023180"/>
    </source>
</evidence>
<dbReference type="EMBL" id="GADI01005115">
    <property type="protein sequence ID" value="JAA68693.1"/>
    <property type="molecule type" value="mRNA"/>
</dbReference>
<evidence type="ECO:0000256" key="2">
    <source>
        <dbReference type="ARBA" id="ARBA00022525"/>
    </source>
</evidence>
<evidence type="ECO:0000256" key="1">
    <source>
        <dbReference type="ARBA" id="ARBA00004613"/>
    </source>
</evidence>
<keyword evidence="4" id="KW-0325">Glycoprotein</keyword>
<comment type="subcellular location">
    <subcellularLocation>
        <location evidence="1">Secreted</location>
    </subcellularLocation>
</comment>
<evidence type="ECO:0000256" key="5">
    <source>
        <dbReference type="ARBA" id="ARBA00034321"/>
    </source>
</evidence>
<organism evidence="7">
    <name type="scientific">Ixodes ricinus</name>
    <name type="common">Common tick</name>
    <name type="synonym">Acarus ricinus</name>
    <dbReference type="NCBI Taxonomy" id="34613"/>
    <lineage>
        <taxon>Eukaryota</taxon>
        <taxon>Metazoa</taxon>
        <taxon>Ecdysozoa</taxon>
        <taxon>Arthropoda</taxon>
        <taxon>Chelicerata</taxon>
        <taxon>Arachnida</taxon>
        <taxon>Acari</taxon>
        <taxon>Parasitiformes</taxon>
        <taxon>Ixodida</taxon>
        <taxon>Ixodoidea</taxon>
        <taxon>Ixodidae</taxon>
        <taxon>Ixodinae</taxon>
        <taxon>Ixodes</taxon>
    </lineage>
</organism>
<feature type="signal peptide" evidence="6">
    <location>
        <begin position="1"/>
        <end position="21"/>
    </location>
</feature>